<dbReference type="InterPro" id="IPR000169">
    <property type="entry name" value="Pept_cys_AS"/>
</dbReference>
<dbReference type="PANTHER" id="PTHR10363:SF2">
    <property type="entry name" value="BLEOMYCIN HYDROLASE"/>
    <property type="match status" value="1"/>
</dbReference>
<evidence type="ECO:0000256" key="4">
    <source>
        <dbReference type="PIRNR" id="PIRNR005700"/>
    </source>
</evidence>
<dbReference type="Pfam" id="PF03051">
    <property type="entry name" value="Peptidase_C1_2"/>
    <property type="match status" value="1"/>
</dbReference>
<keyword evidence="2 4" id="KW-0378">Hydrolase</keyword>
<dbReference type="GO" id="GO:0043418">
    <property type="term" value="P:homocysteine catabolic process"/>
    <property type="evidence" value="ECO:0007669"/>
    <property type="project" value="TreeGrafter"/>
</dbReference>
<dbReference type="EMBL" id="JPOS01000082">
    <property type="protein sequence ID" value="KGE86177.1"/>
    <property type="molecule type" value="Genomic_DNA"/>
</dbReference>
<keyword evidence="8" id="KW-1185">Reference proteome</keyword>
<dbReference type="InterPro" id="IPR038765">
    <property type="entry name" value="Papain-like_cys_pep_sf"/>
</dbReference>
<comment type="caution">
    <text evidence="7">The sequence shown here is derived from an EMBL/GenBank/DDBJ whole genome shotgun (WGS) entry which is preliminary data.</text>
</comment>
<reference evidence="7 8" key="1">
    <citation type="journal article" date="2014" name="Int. J. Syst. Evol. Microbiol.">
        <title>Phaeodactylibacter xiamenensis gen. nov., sp. nov., a member of the family Saprospiraceae isolated from the marine alga Phaeodactylum tricornutum.</title>
        <authorList>
            <person name="Chen Z.Jr."/>
            <person name="Lei X."/>
            <person name="Lai Q."/>
            <person name="Li Y."/>
            <person name="Zhang B."/>
            <person name="Zhang J."/>
            <person name="Zhang H."/>
            <person name="Yang L."/>
            <person name="Zheng W."/>
            <person name="Tian Y."/>
            <person name="Yu Z."/>
            <person name="Xu H.Jr."/>
            <person name="Zheng T."/>
        </authorList>
    </citation>
    <scope>NUCLEOTIDE SEQUENCE [LARGE SCALE GENOMIC DNA]</scope>
    <source>
        <strain evidence="7 8">KD52</strain>
    </source>
</reference>
<keyword evidence="3 4" id="KW-0788">Thiol protease</keyword>
<proteinExistence type="inferred from homology"/>
<sequence>MKQWMLGAVIFLLSAPVFGQYEFTVEKELKCTDVKNQQRTGTCWSFSTISFIEAELMRLGKGDYDLSEMYMVRNIYKDKARNYVLRQGKANFSQGSLNHDVMRALEMAGAVPESVYSGLKEGDRYHDHSEMEAALKGFLDGVLESKRPSEKWPGAFEAIIDQYMGAVPESFSYNGKTHTPESFKKALPINPDDYVSLTSFAHHPFYETFILEIPDNYSNGSYFNVPLDELQAITDYALSNGYTVAWDGDVSEKGFSAGDGLAILPENEHNDDKFKSPVDEVKVTQENRQQAFENFSTTDDHLMHLTGLAKDQNGQTYYITKNSWGEISDYEGFLYMSAPYFRMKTVGLMVHKDAIPTDIASKLKL</sequence>
<dbReference type="PANTHER" id="PTHR10363">
    <property type="entry name" value="BLEOMYCIN HYDROLASE"/>
    <property type="match status" value="1"/>
</dbReference>
<keyword evidence="4 7" id="KW-0031">Aminopeptidase</keyword>
<dbReference type="GO" id="GO:0006508">
    <property type="term" value="P:proteolysis"/>
    <property type="evidence" value="ECO:0007669"/>
    <property type="project" value="UniProtKB-KW"/>
</dbReference>
<dbReference type="OrthoDB" id="9814054at2"/>
<dbReference type="GO" id="GO:0005737">
    <property type="term" value="C:cytoplasm"/>
    <property type="evidence" value="ECO:0007669"/>
    <property type="project" value="TreeGrafter"/>
</dbReference>
<dbReference type="GO" id="GO:0009636">
    <property type="term" value="P:response to toxic substance"/>
    <property type="evidence" value="ECO:0007669"/>
    <property type="project" value="TreeGrafter"/>
</dbReference>
<evidence type="ECO:0000259" key="6">
    <source>
        <dbReference type="Pfam" id="PF00112"/>
    </source>
</evidence>
<evidence type="ECO:0000256" key="3">
    <source>
        <dbReference type="ARBA" id="ARBA00022807"/>
    </source>
</evidence>
<feature type="domain" description="Peptidase C1A papain C-terminal" evidence="6">
    <location>
        <begin position="27"/>
        <end position="72"/>
    </location>
</feature>
<dbReference type="Pfam" id="PF00112">
    <property type="entry name" value="Peptidase_C1"/>
    <property type="match status" value="1"/>
</dbReference>
<dbReference type="Proteomes" id="UP000029736">
    <property type="component" value="Unassembled WGS sequence"/>
</dbReference>
<dbReference type="RefSeq" id="WP_044226284.1">
    <property type="nucleotide sequence ID" value="NZ_JBKAGJ010000002.1"/>
</dbReference>
<evidence type="ECO:0000313" key="7">
    <source>
        <dbReference type="EMBL" id="KGE86177.1"/>
    </source>
</evidence>
<dbReference type="PROSITE" id="PS00139">
    <property type="entry name" value="THIOL_PROTEASE_CYS"/>
    <property type="match status" value="1"/>
</dbReference>
<name>A0A098S4Q2_9BACT</name>
<dbReference type="InterPro" id="IPR000668">
    <property type="entry name" value="Peptidase_C1A_C"/>
</dbReference>
<feature type="active site" evidence="5">
    <location>
        <position position="322"/>
    </location>
</feature>
<keyword evidence="1 4" id="KW-0645">Protease</keyword>
<dbReference type="GO" id="GO:0070005">
    <property type="term" value="F:cysteine-type aminopeptidase activity"/>
    <property type="evidence" value="ECO:0007669"/>
    <property type="project" value="InterPro"/>
</dbReference>
<comment type="similarity">
    <text evidence="4">Belongs to the peptidase C1 family.</text>
</comment>
<evidence type="ECO:0000313" key="8">
    <source>
        <dbReference type="Proteomes" id="UP000029736"/>
    </source>
</evidence>
<dbReference type="STRING" id="1524460.IX84_23930"/>
<dbReference type="PIRSF" id="PIRSF005700">
    <property type="entry name" value="PepC"/>
    <property type="match status" value="1"/>
</dbReference>
<accession>A0A098S4Q2</accession>
<evidence type="ECO:0000256" key="2">
    <source>
        <dbReference type="ARBA" id="ARBA00022801"/>
    </source>
</evidence>
<feature type="active site" evidence="5">
    <location>
        <position position="301"/>
    </location>
</feature>
<dbReference type="AlphaFoldDB" id="A0A098S4Q2"/>
<gene>
    <name evidence="7" type="ORF">IX84_23930</name>
</gene>
<dbReference type="InterPro" id="IPR004134">
    <property type="entry name" value="Peptidase_C1B"/>
</dbReference>
<evidence type="ECO:0000256" key="5">
    <source>
        <dbReference type="PIRSR" id="PIRSR005700-1"/>
    </source>
</evidence>
<dbReference type="Gene3D" id="3.90.70.10">
    <property type="entry name" value="Cysteine proteinases"/>
    <property type="match status" value="1"/>
</dbReference>
<dbReference type="SUPFAM" id="SSF54001">
    <property type="entry name" value="Cysteine proteinases"/>
    <property type="match status" value="1"/>
</dbReference>
<organism evidence="7 8">
    <name type="scientific">Phaeodactylibacter xiamenensis</name>
    <dbReference type="NCBI Taxonomy" id="1524460"/>
    <lineage>
        <taxon>Bacteria</taxon>
        <taxon>Pseudomonadati</taxon>
        <taxon>Bacteroidota</taxon>
        <taxon>Saprospiria</taxon>
        <taxon>Saprospirales</taxon>
        <taxon>Haliscomenobacteraceae</taxon>
        <taxon>Phaeodactylibacter</taxon>
    </lineage>
</organism>
<evidence type="ECO:0000256" key="1">
    <source>
        <dbReference type="ARBA" id="ARBA00022670"/>
    </source>
</evidence>
<feature type="active site" evidence="5">
    <location>
        <position position="43"/>
    </location>
</feature>
<protein>
    <recommendedName>
        <fullName evidence="4">Aminopeptidase</fullName>
    </recommendedName>
</protein>